<evidence type="ECO:0000256" key="16">
    <source>
        <dbReference type="ARBA" id="ARBA00031028"/>
    </source>
</evidence>
<dbReference type="InterPro" id="IPR001750">
    <property type="entry name" value="ND/Mrp_TM"/>
</dbReference>
<dbReference type="InterPro" id="IPR050175">
    <property type="entry name" value="Complex_I_Subunit_2"/>
</dbReference>
<keyword evidence="14 20" id="KW-0496">Mitochondrion</keyword>
<accession>A0A024FSG2</accession>
<evidence type="ECO:0000256" key="12">
    <source>
        <dbReference type="ARBA" id="ARBA00023027"/>
    </source>
</evidence>
<keyword evidence="8" id="KW-0999">Mitochondrion inner membrane</keyword>
<dbReference type="GO" id="GO:0008137">
    <property type="term" value="F:NADH dehydrogenase (ubiquinone) activity"/>
    <property type="evidence" value="ECO:0007669"/>
    <property type="project" value="UniProtKB-EC"/>
</dbReference>
<evidence type="ECO:0000256" key="18">
    <source>
        <dbReference type="SAM" id="Phobius"/>
    </source>
</evidence>
<feature type="transmembrane region" description="Helical" evidence="18">
    <location>
        <begin position="122"/>
        <end position="150"/>
    </location>
</feature>
<evidence type="ECO:0000256" key="13">
    <source>
        <dbReference type="ARBA" id="ARBA00023075"/>
    </source>
</evidence>
<dbReference type="AlphaFoldDB" id="A0A024FSG2"/>
<evidence type="ECO:0000256" key="6">
    <source>
        <dbReference type="ARBA" id="ARBA00022660"/>
    </source>
</evidence>
<keyword evidence="5" id="KW-0813">Transport</keyword>
<dbReference type="EMBL" id="AM292604">
    <property type="protein sequence ID" value="CAL24384.1"/>
    <property type="molecule type" value="Genomic_DNA"/>
</dbReference>
<evidence type="ECO:0000259" key="19">
    <source>
        <dbReference type="Pfam" id="PF00361"/>
    </source>
</evidence>
<comment type="similarity">
    <text evidence="2">Belongs to the complex I subunit 2 family.</text>
</comment>
<name>A0A024FSG2_9ASCI</name>
<reference evidence="20" key="1">
    <citation type="journal article" date="2014" name="Genome Biol. Evol.">
        <title>Ascidian mitogenomics: comparison of evolutionary rates in closely related taxa provides evidence of ongoing speciation events.</title>
        <authorList>
            <person name="Griggio F."/>
            <person name="Voskoboynik A."/>
            <person name="Iannelli F."/>
            <person name="Justy F."/>
            <person name="Tilak M.K."/>
            <person name="Turon X."/>
            <person name="Pesole G."/>
            <person name="Douzery E.J."/>
            <person name="Mastrototaro F."/>
            <person name="Gissi C."/>
        </authorList>
    </citation>
    <scope>NUCLEOTIDE SEQUENCE</scope>
    <source>
        <tissue evidence="20">Muscle</tissue>
    </source>
</reference>
<feature type="transmembrane region" description="Helical" evidence="18">
    <location>
        <begin position="295"/>
        <end position="317"/>
    </location>
</feature>
<evidence type="ECO:0000256" key="10">
    <source>
        <dbReference type="ARBA" id="ARBA00022982"/>
    </source>
</evidence>
<keyword evidence="12" id="KW-0520">NAD</keyword>
<dbReference type="PANTHER" id="PTHR46552">
    <property type="entry name" value="NADH-UBIQUINONE OXIDOREDUCTASE CHAIN 2"/>
    <property type="match status" value="1"/>
</dbReference>
<evidence type="ECO:0000256" key="1">
    <source>
        <dbReference type="ARBA" id="ARBA00004448"/>
    </source>
</evidence>
<evidence type="ECO:0000256" key="3">
    <source>
        <dbReference type="ARBA" id="ARBA00012944"/>
    </source>
</evidence>
<organism evidence="20">
    <name type="scientific">Clavelina oblonga</name>
    <dbReference type="NCBI Taxonomy" id="286222"/>
    <lineage>
        <taxon>Eukaryota</taxon>
        <taxon>Metazoa</taxon>
        <taxon>Chordata</taxon>
        <taxon>Tunicata</taxon>
        <taxon>Ascidiacea</taxon>
        <taxon>Aplousobranchia</taxon>
        <taxon>Clavelinidae</taxon>
        <taxon>Clavelina</taxon>
    </lineage>
</organism>
<feature type="transmembrane region" description="Helical" evidence="18">
    <location>
        <begin position="57"/>
        <end position="77"/>
    </location>
</feature>
<evidence type="ECO:0000256" key="14">
    <source>
        <dbReference type="ARBA" id="ARBA00023128"/>
    </source>
</evidence>
<sequence length="318" mass="37550">MLFILLLLIFFFLSFFSSSMIILWVYMEVVSLIIFFFLLTYMGGNMLYKNLLIIKYFFIQTISGCFILVFMITDLFFFSNPTFILFFLSVKIGLFPTYGWVLELYSSLSLEECFVMGVIPKIIPVMMLVSMGNNIFIYILSFLSIFFGGMNGLKYSDMRQIMAMSSVMNMGFLILSSFFGTFLFMFMMFIYIYSMYIFFMMLKFNNSYNLTSFDNKNKKIFFLSILLLGLAGLPITFLFFFKFMMIVYLLDMGYTPLMLFSVLIVSMVNSIFYTRAMNFFMNINGFKYFYMQNSVLKIFGSSFFLLSIFGIIMFFFFF</sequence>
<dbReference type="Pfam" id="PF00361">
    <property type="entry name" value="Proton_antipo_M"/>
    <property type="match status" value="1"/>
</dbReference>
<keyword evidence="15 18" id="KW-0472">Membrane</keyword>
<comment type="subcellular location">
    <subcellularLocation>
        <location evidence="1">Mitochondrion inner membrane</location>
        <topology evidence="1">Multi-pass membrane protein</topology>
    </subcellularLocation>
</comment>
<feature type="transmembrane region" description="Helical" evidence="18">
    <location>
        <begin position="220"/>
        <end position="241"/>
    </location>
</feature>
<evidence type="ECO:0000256" key="7">
    <source>
        <dbReference type="ARBA" id="ARBA00022692"/>
    </source>
</evidence>
<evidence type="ECO:0000256" key="8">
    <source>
        <dbReference type="ARBA" id="ARBA00022792"/>
    </source>
</evidence>
<keyword evidence="11 18" id="KW-1133">Transmembrane helix</keyword>
<feature type="domain" description="NADH:quinone oxidoreductase/Mrp antiporter transmembrane" evidence="19">
    <location>
        <begin position="57"/>
        <end position="263"/>
    </location>
</feature>
<evidence type="ECO:0000256" key="2">
    <source>
        <dbReference type="ARBA" id="ARBA00007012"/>
    </source>
</evidence>
<keyword evidence="7 18" id="KW-0812">Transmembrane</keyword>
<comment type="catalytic activity">
    <reaction evidence="17">
        <text>a ubiquinone + NADH + 5 H(+)(in) = a ubiquinol + NAD(+) + 4 H(+)(out)</text>
        <dbReference type="Rhea" id="RHEA:29091"/>
        <dbReference type="Rhea" id="RHEA-COMP:9565"/>
        <dbReference type="Rhea" id="RHEA-COMP:9566"/>
        <dbReference type="ChEBI" id="CHEBI:15378"/>
        <dbReference type="ChEBI" id="CHEBI:16389"/>
        <dbReference type="ChEBI" id="CHEBI:17976"/>
        <dbReference type="ChEBI" id="CHEBI:57540"/>
        <dbReference type="ChEBI" id="CHEBI:57945"/>
        <dbReference type="EC" id="7.1.1.2"/>
    </reaction>
</comment>
<feature type="transmembrane region" description="Helical" evidence="18">
    <location>
        <begin position="170"/>
        <end position="199"/>
    </location>
</feature>
<evidence type="ECO:0000256" key="11">
    <source>
        <dbReference type="ARBA" id="ARBA00022989"/>
    </source>
</evidence>
<keyword evidence="9" id="KW-1278">Translocase</keyword>
<feature type="transmembrane region" description="Helical" evidence="18">
    <location>
        <begin position="83"/>
        <end position="101"/>
    </location>
</feature>
<dbReference type="GO" id="GO:0006120">
    <property type="term" value="P:mitochondrial electron transport, NADH to ubiquinone"/>
    <property type="evidence" value="ECO:0007669"/>
    <property type="project" value="TreeGrafter"/>
</dbReference>
<feature type="transmembrane region" description="Helical" evidence="18">
    <location>
        <begin position="253"/>
        <end position="274"/>
    </location>
</feature>
<evidence type="ECO:0000313" key="20">
    <source>
        <dbReference type="EMBL" id="CAL24384.1"/>
    </source>
</evidence>
<dbReference type="PANTHER" id="PTHR46552:SF1">
    <property type="entry name" value="NADH-UBIQUINONE OXIDOREDUCTASE CHAIN 2"/>
    <property type="match status" value="1"/>
</dbReference>
<evidence type="ECO:0000256" key="17">
    <source>
        <dbReference type="ARBA" id="ARBA00049551"/>
    </source>
</evidence>
<geneLocation type="mitochondrion" evidence="20"/>
<protein>
    <recommendedName>
        <fullName evidence="4">NADH-ubiquinone oxidoreductase chain 2</fullName>
        <ecNumber evidence="3">7.1.1.2</ecNumber>
    </recommendedName>
    <alternativeName>
        <fullName evidence="16">NADH dehydrogenase subunit 2</fullName>
    </alternativeName>
</protein>
<gene>
    <name evidence="20" type="primary">nad2</name>
</gene>
<proteinExistence type="inferred from homology"/>
<feature type="transmembrane region" description="Helical" evidence="18">
    <location>
        <begin position="29"/>
        <end position="48"/>
    </location>
</feature>
<keyword evidence="13" id="KW-0830">Ubiquinone</keyword>
<keyword evidence="6" id="KW-0679">Respiratory chain</keyword>
<evidence type="ECO:0000256" key="9">
    <source>
        <dbReference type="ARBA" id="ARBA00022967"/>
    </source>
</evidence>
<keyword evidence="10" id="KW-0249">Electron transport</keyword>
<dbReference type="EC" id="7.1.1.2" evidence="3"/>
<dbReference type="GO" id="GO:0005743">
    <property type="term" value="C:mitochondrial inner membrane"/>
    <property type="evidence" value="ECO:0007669"/>
    <property type="project" value="UniProtKB-SubCell"/>
</dbReference>
<evidence type="ECO:0000256" key="4">
    <source>
        <dbReference type="ARBA" id="ARBA00021008"/>
    </source>
</evidence>
<evidence type="ECO:0000256" key="5">
    <source>
        <dbReference type="ARBA" id="ARBA00022448"/>
    </source>
</evidence>
<evidence type="ECO:0000256" key="15">
    <source>
        <dbReference type="ARBA" id="ARBA00023136"/>
    </source>
</evidence>